<comment type="caution">
    <text evidence="1">The sequence shown here is derived from an EMBL/GenBank/DDBJ whole genome shotgun (WGS) entry which is preliminary data.</text>
</comment>
<dbReference type="AlphaFoldDB" id="A0A4Y2WE07"/>
<dbReference type="EMBL" id="BGPR01059712">
    <property type="protein sequence ID" value="GBO35695.1"/>
    <property type="molecule type" value="Genomic_DNA"/>
</dbReference>
<evidence type="ECO:0000313" key="1">
    <source>
        <dbReference type="EMBL" id="GBO35695.1"/>
    </source>
</evidence>
<name>A0A4Y2WE07_ARAVE</name>
<dbReference type="Proteomes" id="UP000499080">
    <property type="component" value="Unassembled WGS sequence"/>
</dbReference>
<sequence length="139" mass="16336">MKERTGLFSNRSLPWFQGTETCIVKLDTSFSQKIRLVFIGCFMTVLVFLGRKHRQLGHTVHAEIDRIPSCFQQVLVSRGQEISSVRHLISSRSIVFVVFRNRILVSRTKYRQTPDFTEDPSIHWMFRNESWFRGRSIVS</sequence>
<keyword evidence="2" id="KW-1185">Reference proteome</keyword>
<accession>A0A4Y2WE07</accession>
<proteinExistence type="predicted"/>
<organism evidence="1 2">
    <name type="scientific">Araneus ventricosus</name>
    <name type="common">Orbweaver spider</name>
    <name type="synonym">Epeira ventricosa</name>
    <dbReference type="NCBI Taxonomy" id="182803"/>
    <lineage>
        <taxon>Eukaryota</taxon>
        <taxon>Metazoa</taxon>
        <taxon>Ecdysozoa</taxon>
        <taxon>Arthropoda</taxon>
        <taxon>Chelicerata</taxon>
        <taxon>Arachnida</taxon>
        <taxon>Araneae</taxon>
        <taxon>Araneomorphae</taxon>
        <taxon>Entelegynae</taxon>
        <taxon>Araneoidea</taxon>
        <taxon>Araneidae</taxon>
        <taxon>Araneus</taxon>
    </lineage>
</organism>
<gene>
    <name evidence="1" type="ORF">AVEN_105270_1</name>
</gene>
<protein>
    <submittedName>
        <fullName evidence="1">Uncharacterized protein</fullName>
    </submittedName>
</protein>
<reference evidence="1 2" key="1">
    <citation type="journal article" date="2019" name="Sci. Rep.">
        <title>Orb-weaving spider Araneus ventricosus genome elucidates the spidroin gene catalogue.</title>
        <authorList>
            <person name="Kono N."/>
            <person name="Nakamura H."/>
            <person name="Ohtoshi R."/>
            <person name="Moran D.A.P."/>
            <person name="Shinohara A."/>
            <person name="Yoshida Y."/>
            <person name="Fujiwara M."/>
            <person name="Mori M."/>
            <person name="Tomita M."/>
            <person name="Arakawa K."/>
        </authorList>
    </citation>
    <scope>NUCLEOTIDE SEQUENCE [LARGE SCALE GENOMIC DNA]</scope>
</reference>
<evidence type="ECO:0000313" key="2">
    <source>
        <dbReference type="Proteomes" id="UP000499080"/>
    </source>
</evidence>